<sequence>MPVVHNVSSNSSVYYVYEKEQSFYKLIVITEDRKEAGAYLGLDKYAVVHANAAIVTQLL</sequence>
<dbReference type="AlphaFoldDB" id="A0A3N0IUX7"/>
<proteinExistence type="predicted"/>
<reference evidence="4" key="2">
    <citation type="submission" date="2018-05" db="EMBL/GenBank/DDBJ databases">
        <title>Genome Sequencing of selected type strains of the family Eggerthellaceae.</title>
        <authorList>
            <person name="Danylec N."/>
            <person name="Stoll D.A."/>
            <person name="Doetsch A."/>
            <person name="Huch M."/>
        </authorList>
    </citation>
    <scope>NUCLEOTIDE SEQUENCE [LARGE SCALE GENOMIC DNA]</scope>
    <source>
        <strain evidence="4">DSM 16107</strain>
    </source>
</reference>
<dbReference type="EMBL" id="QICC01000064">
    <property type="protein sequence ID" value="RNM40773.1"/>
    <property type="molecule type" value="Genomic_DNA"/>
</dbReference>
<reference evidence="1 3" key="1">
    <citation type="journal article" date="2018" name="Elife">
        <title>Discovery and characterization of a prevalent human gut bacterial enzyme sufficient for the inactivation of a family of plant toxins.</title>
        <authorList>
            <person name="Koppel N."/>
            <person name="Bisanz J.E."/>
            <person name="Pandelia M.E."/>
            <person name="Turnbaugh P.J."/>
            <person name="Balskus E.P."/>
        </authorList>
    </citation>
    <scope>NUCLEOTIDE SEQUENCE [LARGE SCALE GENOMIC DNA]</scope>
    <source>
        <strain evidence="1 3">DSM 16107</strain>
    </source>
</reference>
<reference evidence="2" key="3">
    <citation type="journal article" date="2019" name="Microbiol. Resour. Announc.">
        <title>Draft Genome Sequences of Type Strains of Gordonibacter faecihominis, Paraeggerthella hongkongensis, Parvibacter caecicola,Slackia equolifaciens, Slackia faecicanis, and Slackia isoflavoniconvertens.</title>
        <authorList>
            <person name="Danylec N."/>
            <person name="Stoll D.A."/>
            <person name="Dotsch A."/>
            <person name="Huch M."/>
        </authorList>
    </citation>
    <scope>NUCLEOTIDE SEQUENCE</scope>
    <source>
        <strain evidence="2">DSM 16107</strain>
    </source>
</reference>
<comment type="caution">
    <text evidence="2">The sequence shown here is derived from an EMBL/GenBank/DDBJ whole genome shotgun (WGS) entry which is preliminary data.</text>
</comment>
<organism evidence="2 4">
    <name type="scientific">Eggerthella sinensis</name>
    <dbReference type="NCBI Taxonomy" id="242230"/>
    <lineage>
        <taxon>Bacteria</taxon>
        <taxon>Bacillati</taxon>
        <taxon>Actinomycetota</taxon>
        <taxon>Coriobacteriia</taxon>
        <taxon>Eggerthellales</taxon>
        <taxon>Eggerthellaceae</taxon>
        <taxon>Eggerthella</taxon>
    </lineage>
</organism>
<protein>
    <submittedName>
        <fullName evidence="2">Uncharacterized protein</fullName>
    </submittedName>
</protein>
<accession>A0A3N0IUX7</accession>
<name>A0A3N0IUX7_9ACTN</name>
<gene>
    <name evidence="1" type="ORF">C1876_02835</name>
    <name evidence="2" type="ORF">DMP09_12770</name>
</gene>
<evidence type="ECO:0000313" key="4">
    <source>
        <dbReference type="Proteomes" id="UP000270112"/>
    </source>
</evidence>
<dbReference type="EMBL" id="PPTT01000004">
    <property type="protein sequence ID" value="RDB70665.1"/>
    <property type="molecule type" value="Genomic_DNA"/>
</dbReference>
<evidence type="ECO:0000313" key="3">
    <source>
        <dbReference type="Proteomes" id="UP000253817"/>
    </source>
</evidence>
<evidence type="ECO:0000313" key="1">
    <source>
        <dbReference type="EMBL" id="RDB70665.1"/>
    </source>
</evidence>
<dbReference type="Proteomes" id="UP000253817">
    <property type="component" value="Unassembled WGS sequence"/>
</dbReference>
<dbReference type="Proteomes" id="UP000270112">
    <property type="component" value="Unassembled WGS sequence"/>
</dbReference>
<keyword evidence="3" id="KW-1185">Reference proteome</keyword>
<evidence type="ECO:0000313" key="2">
    <source>
        <dbReference type="EMBL" id="RNM40773.1"/>
    </source>
</evidence>